<evidence type="ECO:0000256" key="6">
    <source>
        <dbReference type="PROSITE-ProRule" id="PRU00339"/>
    </source>
</evidence>
<sequence length="492" mass="56240">MFSNMIGFGRFIQSLCVCLLTFDIQLFGLSAGANPEVEQHLEMGKKLLAAGQLADALSHYHAAVEGDPDNYMTYFKRATVYLALGKSRSALPDLEKVVKLRPDFTAARIQRGSVLLKQGKYQDAREDFATVLRNNPNSEEAAMYIHKIDELPDSISLAYRLYEENNYQDAIEVLGQIVEVCPWDPSFHEIRSECYEAQGDLFKAASDLRQSTKLRADNTKGYYKLSKLHYEMGEADESLNQIRECLKLDPDHKQCFPHYKKVKKLVKLMTSAQELTNEENYDECIKKAEQMEKTESEVFHYVLKAASHKCKCYSRGGHFVQAIKQCTKILEMDPDNLEALIDRAEAHIINENYDEAINDYQTASNIDGENRRIKEGLNKANKLLKQSKKRDYYKILGVKRNASKKQILKAYRKLAVKWHPDKFTDEEKAAAQKKFIDIAAAKEVLTDPEKRRQFDQGEDPLDPEEQNRGGGNPFQHGFNPFGSGGSFKFHFN</sequence>
<dbReference type="PRINTS" id="PR00625">
    <property type="entry name" value="JDOMAIN"/>
</dbReference>
<keyword evidence="2 8" id="KW-0732">Signal</keyword>
<dbReference type="GO" id="GO:0051087">
    <property type="term" value="F:protein-folding chaperone binding"/>
    <property type="evidence" value="ECO:0007669"/>
    <property type="project" value="TreeGrafter"/>
</dbReference>
<evidence type="ECO:0000256" key="2">
    <source>
        <dbReference type="ARBA" id="ARBA00022729"/>
    </source>
</evidence>
<dbReference type="SUPFAM" id="SSF48452">
    <property type="entry name" value="TPR-like"/>
    <property type="match status" value="1"/>
</dbReference>
<feature type="repeat" description="TPR" evidence="6">
    <location>
        <begin position="219"/>
        <end position="252"/>
    </location>
</feature>
<dbReference type="InterPro" id="IPR011990">
    <property type="entry name" value="TPR-like_helical_dom_sf"/>
</dbReference>
<dbReference type="GO" id="GO:0034975">
    <property type="term" value="P:protein folding in endoplasmic reticulum"/>
    <property type="evidence" value="ECO:0007669"/>
    <property type="project" value="TreeGrafter"/>
</dbReference>
<name>A0AAN8KD47_PATCE</name>
<comment type="caution">
    <text evidence="10">The sequence shown here is derived from an EMBL/GenBank/DDBJ whole genome shotgun (WGS) entry which is preliminary data.</text>
</comment>
<keyword evidence="11" id="KW-1185">Reference proteome</keyword>
<dbReference type="AlphaFoldDB" id="A0AAN8KD47"/>
<evidence type="ECO:0000256" key="4">
    <source>
        <dbReference type="ARBA" id="ARBA00022803"/>
    </source>
</evidence>
<dbReference type="GO" id="GO:0005788">
    <property type="term" value="C:endoplasmic reticulum lumen"/>
    <property type="evidence" value="ECO:0007669"/>
    <property type="project" value="UniProtKB-SubCell"/>
</dbReference>
<dbReference type="SMART" id="SM00271">
    <property type="entry name" value="DnaJ"/>
    <property type="match status" value="1"/>
</dbReference>
<evidence type="ECO:0000256" key="7">
    <source>
        <dbReference type="SAM" id="MobiDB-lite"/>
    </source>
</evidence>
<dbReference type="PROSITE" id="PS50076">
    <property type="entry name" value="DNAJ_2"/>
    <property type="match status" value="1"/>
</dbReference>
<proteinExistence type="predicted"/>
<keyword evidence="3" id="KW-0677">Repeat</keyword>
<dbReference type="SUPFAM" id="SSF46565">
    <property type="entry name" value="Chaperone J-domain"/>
    <property type="match status" value="1"/>
</dbReference>
<dbReference type="InterPro" id="IPR036869">
    <property type="entry name" value="J_dom_sf"/>
</dbReference>
<comment type="subcellular location">
    <subcellularLocation>
        <location evidence="1">Endoplasmic reticulum lumen</location>
    </subcellularLocation>
</comment>
<keyword evidence="4 6" id="KW-0802">TPR repeat</keyword>
<evidence type="ECO:0000256" key="1">
    <source>
        <dbReference type="ARBA" id="ARBA00004319"/>
    </source>
</evidence>
<feature type="repeat" description="TPR" evidence="6">
    <location>
        <begin position="37"/>
        <end position="70"/>
    </location>
</feature>
<dbReference type="Pfam" id="PF13181">
    <property type="entry name" value="TPR_8"/>
    <property type="match status" value="1"/>
</dbReference>
<gene>
    <name evidence="10" type="ORF">SNE40_000986</name>
</gene>
<dbReference type="SMART" id="SM00028">
    <property type="entry name" value="TPR"/>
    <property type="match status" value="7"/>
</dbReference>
<evidence type="ECO:0000256" key="3">
    <source>
        <dbReference type="ARBA" id="ARBA00022737"/>
    </source>
</evidence>
<dbReference type="InterPro" id="IPR051727">
    <property type="entry name" value="DnaJ_C3_Co-chaperones"/>
</dbReference>
<dbReference type="InterPro" id="IPR001623">
    <property type="entry name" value="DnaJ_domain"/>
</dbReference>
<accession>A0AAN8KD47</accession>
<feature type="repeat" description="TPR" evidence="6">
    <location>
        <begin position="105"/>
        <end position="138"/>
    </location>
</feature>
<evidence type="ECO:0000313" key="10">
    <source>
        <dbReference type="EMBL" id="KAK6195585.1"/>
    </source>
</evidence>
<dbReference type="PANTHER" id="PTHR44140:SF2">
    <property type="entry name" value="LD25575P"/>
    <property type="match status" value="1"/>
</dbReference>
<dbReference type="Proteomes" id="UP001347796">
    <property type="component" value="Unassembled WGS sequence"/>
</dbReference>
<feature type="region of interest" description="Disordered" evidence="7">
    <location>
        <begin position="447"/>
        <end position="484"/>
    </location>
</feature>
<dbReference type="PANTHER" id="PTHR44140">
    <property type="entry name" value="LD25575P"/>
    <property type="match status" value="1"/>
</dbReference>
<reference evidence="10 11" key="1">
    <citation type="submission" date="2024-01" db="EMBL/GenBank/DDBJ databases">
        <title>The genome of the rayed Mediterranean limpet Patella caerulea (Linnaeus, 1758).</title>
        <authorList>
            <person name="Anh-Thu Weber A."/>
            <person name="Halstead-Nussloch G."/>
        </authorList>
    </citation>
    <scope>NUCLEOTIDE SEQUENCE [LARGE SCALE GENOMIC DNA]</scope>
    <source>
        <strain evidence="10">AATW-2023a</strain>
        <tissue evidence="10">Whole specimen</tissue>
    </source>
</reference>
<dbReference type="FunFam" id="1.25.40.10:FF:000224">
    <property type="entry name" value="DnaJ and TPR domain protein"/>
    <property type="match status" value="1"/>
</dbReference>
<dbReference type="PROSITE" id="PS50005">
    <property type="entry name" value="TPR"/>
    <property type="match status" value="4"/>
</dbReference>
<dbReference type="Gene3D" id="1.25.40.10">
    <property type="entry name" value="Tetratricopeptide repeat domain"/>
    <property type="match status" value="1"/>
</dbReference>
<feature type="signal peptide" evidence="8">
    <location>
        <begin position="1"/>
        <end position="32"/>
    </location>
</feature>
<feature type="chain" id="PRO_5043006877" description="J domain-containing protein" evidence="8">
    <location>
        <begin position="33"/>
        <end position="492"/>
    </location>
</feature>
<dbReference type="Pfam" id="PF14559">
    <property type="entry name" value="TPR_19"/>
    <property type="match status" value="1"/>
</dbReference>
<dbReference type="GO" id="GO:0051787">
    <property type="term" value="F:misfolded protein binding"/>
    <property type="evidence" value="ECO:0007669"/>
    <property type="project" value="TreeGrafter"/>
</dbReference>
<protein>
    <recommendedName>
        <fullName evidence="9">J domain-containing protein</fullName>
    </recommendedName>
</protein>
<dbReference type="CDD" id="cd06257">
    <property type="entry name" value="DnaJ"/>
    <property type="match status" value="1"/>
</dbReference>
<evidence type="ECO:0000313" key="11">
    <source>
        <dbReference type="Proteomes" id="UP001347796"/>
    </source>
</evidence>
<feature type="repeat" description="TPR" evidence="6">
    <location>
        <begin position="71"/>
        <end position="104"/>
    </location>
</feature>
<keyword evidence="5" id="KW-0256">Endoplasmic reticulum</keyword>
<dbReference type="Pfam" id="PF13432">
    <property type="entry name" value="TPR_16"/>
    <property type="match status" value="2"/>
</dbReference>
<evidence type="ECO:0000256" key="8">
    <source>
        <dbReference type="SAM" id="SignalP"/>
    </source>
</evidence>
<dbReference type="Pfam" id="PF00226">
    <property type="entry name" value="DnaJ"/>
    <property type="match status" value="1"/>
</dbReference>
<dbReference type="EMBL" id="JAZGQO010000001">
    <property type="protein sequence ID" value="KAK6195585.1"/>
    <property type="molecule type" value="Genomic_DNA"/>
</dbReference>
<evidence type="ECO:0000259" key="9">
    <source>
        <dbReference type="PROSITE" id="PS50076"/>
    </source>
</evidence>
<organism evidence="10 11">
    <name type="scientific">Patella caerulea</name>
    <name type="common">Rayed Mediterranean limpet</name>
    <dbReference type="NCBI Taxonomy" id="87958"/>
    <lineage>
        <taxon>Eukaryota</taxon>
        <taxon>Metazoa</taxon>
        <taxon>Spiralia</taxon>
        <taxon>Lophotrochozoa</taxon>
        <taxon>Mollusca</taxon>
        <taxon>Gastropoda</taxon>
        <taxon>Patellogastropoda</taxon>
        <taxon>Patelloidea</taxon>
        <taxon>Patellidae</taxon>
        <taxon>Patella</taxon>
    </lineage>
</organism>
<evidence type="ECO:0000256" key="5">
    <source>
        <dbReference type="ARBA" id="ARBA00022824"/>
    </source>
</evidence>
<feature type="domain" description="J" evidence="9">
    <location>
        <begin position="391"/>
        <end position="458"/>
    </location>
</feature>
<dbReference type="InterPro" id="IPR019734">
    <property type="entry name" value="TPR_rpt"/>
</dbReference>
<dbReference type="Gene3D" id="1.10.287.110">
    <property type="entry name" value="DnaJ domain"/>
    <property type="match status" value="1"/>
</dbReference>